<keyword evidence="2 9" id="KW-0813">Transport</keyword>
<proteinExistence type="inferred from homology"/>
<evidence type="ECO:0000256" key="2">
    <source>
        <dbReference type="ARBA" id="ARBA00022448"/>
    </source>
</evidence>
<keyword evidence="12" id="KW-1185">Reference proteome</keyword>
<comment type="subunit">
    <text evidence="9">The complex comprises the extracytoplasmic solute receptor protein and the two transmembrane proteins.</text>
</comment>
<dbReference type="EMBL" id="VANI01000004">
    <property type="protein sequence ID" value="TLM79000.1"/>
    <property type="molecule type" value="Genomic_DNA"/>
</dbReference>
<accession>A0ABY2UKP6</accession>
<dbReference type="InterPro" id="IPR007387">
    <property type="entry name" value="TRAP_DctQ"/>
</dbReference>
<evidence type="ECO:0000313" key="11">
    <source>
        <dbReference type="EMBL" id="TLM79000.1"/>
    </source>
</evidence>
<keyword evidence="3" id="KW-1003">Cell membrane</keyword>
<protein>
    <recommendedName>
        <fullName evidence="9">TRAP transporter small permease protein</fullName>
    </recommendedName>
</protein>
<evidence type="ECO:0000256" key="3">
    <source>
        <dbReference type="ARBA" id="ARBA00022475"/>
    </source>
</evidence>
<keyword evidence="7 9" id="KW-0472">Membrane</keyword>
<reference evidence="11 12" key="1">
    <citation type="submission" date="2019-05" db="EMBL/GenBank/DDBJ databases">
        <title>Microbulbifer harenosus sp. nov., an alginate-degrading bacterium isolated from coastal sand.</title>
        <authorList>
            <person name="Huang H."/>
            <person name="Mo K."/>
            <person name="Bao S."/>
        </authorList>
    </citation>
    <scope>NUCLEOTIDE SEQUENCE [LARGE SCALE GENOMIC DNA]</scope>
    <source>
        <strain evidence="11 12">HB161719</strain>
    </source>
</reference>
<keyword evidence="5 9" id="KW-0812">Transmembrane</keyword>
<comment type="caution">
    <text evidence="11">The sequence shown here is derived from an EMBL/GenBank/DDBJ whole genome shotgun (WGS) entry which is preliminary data.</text>
</comment>
<feature type="transmembrane region" description="Helical" evidence="9">
    <location>
        <begin position="53"/>
        <end position="70"/>
    </location>
</feature>
<feature type="transmembrane region" description="Helical" evidence="9">
    <location>
        <begin position="91"/>
        <end position="117"/>
    </location>
</feature>
<dbReference type="RefSeq" id="WP_138234177.1">
    <property type="nucleotide sequence ID" value="NZ_CP185860.1"/>
</dbReference>
<dbReference type="PANTHER" id="PTHR35011">
    <property type="entry name" value="2,3-DIKETO-L-GULONATE TRAP TRANSPORTER SMALL PERMEASE PROTEIN YIAM"/>
    <property type="match status" value="1"/>
</dbReference>
<evidence type="ECO:0000256" key="5">
    <source>
        <dbReference type="ARBA" id="ARBA00022692"/>
    </source>
</evidence>
<feature type="transmembrane region" description="Helical" evidence="9">
    <location>
        <begin position="137"/>
        <end position="156"/>
    </location>
</feature>
<evidence type="ECO:0000256" key="8">
    <source>
        <dbReference type="ARBA" id="ARBA00038436"/>
    </source>
</evidence>
<feature type="domain" description="Tripartite ATP-independent periplasmic transporters DctQ component" evidence="10">
    <location>
        <begin position="29"/>
        <end position="162"/>
    </location>
</feature>
<comment type="subcellular location">
    <subcellularLocation>
        <location evidence="1 9">Cell inner membrane</location>
        <topology evidence="1 9">Multi-pass membrane protein</topology>
    </subcellularLocation>
</comment>
<dbReference type="PANTHER" id="PTHR35011:SF4">
    <property type="entry name" value="SLL1102 PROTEIN"/>
    <property type="match status" value="1"/>
</dbReference>
<evidence type="ECO:0000256" key="1">
    <source>
        <dbReference type="ARBA" id="ARBA00004429"/>
    </source>
</evidence>
<name>A0ABY2UKP6_9GAMM</name>
<keyword evidence="6 9" id="KW-1133">Transmembrane helix</keyword>
<evidence type="ECO:0000256" key="4">
    <source>
        <dbReference type="ARBA" id="ARBA00022519"/>
    </source>
</evidence>
<dbReference type="Pfam" id="PF04290">
    <property type="entry name" value="DctQ"/>
    <property type="match status" value="1"/>
</dbReference>
<evidence type="ECO:0000256" key="9">
    <source>
        <dbReference type="RuleBase" id="RU369079"/>
    </source>
</evidence>
<sequence>MTFLLRAANGLDRFAGACGRLLGWLTLAMVLIQSLVVALRYGFDGGSLALQDAVTYLHGAAFMLGLAYALQAGAHVRVDVIYRTLSARGKAWVDAVGCLIFLLPLCAFIAVGGWYFAANSWAVHETSNSADGLGGVYLLKSLIPLAAAALALQGLSQFARALNTLMQVEAEAARQHAAVAPTQVKEQPRALVREAAGTMREAAGEAGA</sequence>
<dbReference type="Proteomes" id="UP000306791">
    <property type="component" value="Unassembled WGS sequence"/>
</dbReference>
<comment type="function">
    <text evidence="9">Part of the tripartite ATP-independent periplasmic (TRAP) transport system.</text>
</comment>
<gene>
    <name evidence="11" type="ORF">FDY93_02490</name>
</gene>
<evidence type="ECO:0000256" key="6">
    <source>
        <dbReference type="ARBA" id="ARBA00022989"/>
    </source>
</evidence>
<organism evidence="11 12">
    <name type="scientific">Microbulbifer harenosus</name>
    <dbReference type="NCBI Taxonomy" id="2576840"/>
    <lineage>
        <taxon>Bacteria</taxon>
        <taxon>Pseudomonadati</taxon>
        <taxon>Pseudomonadota</taxon>
        <taxon>Gammaproteobacteria</taxon>
        <taxon>Cellvibrionales</taxon>
        <taxon>Microbulbiferaceae</taxon>
        <taxon>Microbulbifer</taxon>
    </lineage>
</organism>
<evidence type="ECO:0000256" key="7">
    <source>
        <dbReference type="ARBA" id="ARBA00023136"/>
    </source>
</evidence>
<comment type="similarity">
    <text evidence="8 9">Belongs to the TRAP transporter small permease family.</text>
</comment>
<evidence type="ECO:0000313" key="12">
    <source>
        <dbReference type="Proteomes" id="UP000306791"/>
    </source>
</evidence>
<keyword evidence="4 9" id="KW-0997">Cell inner membrane</keyword>
<dbReference type="InterPro" id="IPR055348">
    <property type="entry name" value="DctQ"/>
</dbReference>
<feature type="transmembrane region" description="Helical" evidence="9">
    <location>
        <begin position="21"/>
        <end position="41"/>
    </location>
</feature>
<evidence type="ECO:0000259" key="10">
    <source>
        <dbReference type="Pfam" id="PF04290"/>
    </source>
</evidence>